<evidence type="ECO:0000256" key="1">
    <source>
        <dbReference type="SAM" id="MobiDB-lite"/>
    </source>
</evidence>
<feature type="domain" description="PDZ" evidence="2">
    <location>
        <begin position="46"/>
        <end position="129"/>
    </location>
</feature>
<dbReference type="PROSITE" id="PS50106">
    <property type="entry name" value="PDZ"/>
    <property type="match status" value="2"/>
</dbReference>
<dbReference type="OrthoDB" id="6022711at2759"/>
<organism evidence="3 4">
    <name type="scientific">Desmophyllum pertusum</name>
    <dbReference type="NCBI Taxonomy" id="174260"/>
    <lineage>
        <taxon>Eukaryota</taxon>
        <taxon>Metazoa</taxon>
        <taxon>Cnidaria</taxon>
        <taxon>Anthozoa</taxon>
        <taxon>Hexacorallia</taxon>
        <taxon>Scleractinia</taxon>
        <taxon>Caryophylliina</taxon>
        <taxon>Caryophylliidae</taxon>
        <taxon>Desmophyllum</taxon>
    </lineage>
</organism>
<name>A0A9X0CJ75_9CNID</name>
<gene>
    <name evidence="3" type="ORF">OS493_036094</name>
</gene>
<protein>
    <recommendedName>
        <fullName evidence="2">PDZ domain-containing protein</fullName>
    </recommendedName>
</protein>
<dbReference type="Proteomes" id="UP001163046">
    <property type="component" value="Unassembled WGS sequence"/>
</dbReference>
<sequence>MLKFCERIPMAPVSKTPKAGTTSPEVVNMFTFHSGPAEIKEFAETTISIEKETTGFGLGIVGGFDTYLGGVVINVIEPEGAAAKDGRIAVGDQIVMVNGESLKTMSHKNAVSALRLAPSPVKLTVLREEPEKIFTSTEEPSTIFDVKLVKSITDYIGLSILARKDKKGVFVTYVSEDSIAYKEGSIQQGDKLLEVNGVSLKKTTQEEACKVLRRTYGTIKLKVGRVQSLHASLCSSETKASYINHALEYDGGSSQEFRRWNSFGFEQKKRRKIPRDVDNPVPARRRSVSCRDYSQASDISLEGLERASSEHDIRGNSQPRQERRNEEPQERFRYVYPDRIELSFNEQPNPSYQKEDYV</sequence>
<feature type="domain" description="PDZ" evidence="2">
    <location>
        <begin position="145"/>
        <end position="227"/>
    </location>
</feature>
<accession>A0A9X0CJ75</accession>
<reference evidence="3" key="1">
    <citation type="submission" date="2023-01" db="EMBL/GenBank/DDBJ databases">
        <title>Genome assembly of the deep-sea coral Lophelia pertusa.</title>
        <authorList>
            <person name="Herrera S."/>
            <person name="Cordes E."/>
        </authorList>
    </citation>
    <scope>NUCLEOTIDE SEQUENCE</scope>
    <source>
        <strain evidence="3">USNM1676648</strain>
        <tissue evidence="3">Polyp</tissue>
    </source>
</reference>
<dbReference type="InterPro" id="IPR036034">
    <property type="entry name" value="PDZ_sf"/>
</dbReference>
<dbReference type="InterPro" id="IPR001478">
    <property type="entry name" value="PDZ"/>
</dbReference>
<proteinExistence type="predicted"/>
<dbReference type="Pfam" id="PF00595">
    <property type="entry name" value="PDZ"/>
    <property type="match status" value="2"/>
</dbReference>
<evidence type="ECO:0000313" key="4">
    <source>
        <dbReference type="Proteomes" id="UP001163046"/>
    </source>
</evidence>
<keyword evidence="4" id="KW-1185">Reference proteome</keyword>
<dbReference type="EMBL" id="MU827359">
    <property type="protein sequence ID" value="KAJ7351679.1"/>
    <property type="molecule type" value="Genomic_DNA"/>
</dbReference>
<dbReference type="PANTHER" id="PTHR19964:SF84">
    <property type="entry name" value="LIGAND OF NUMB PROTEIN X 2-LIKE ISOFORM X1"/>
    <property type="match status" value="1"/>
</dbReference>
<dbReference type="Gene3D" id="2.30.42.10">
    <property type="match status" value="2"/>
</dbReference>
<feature type="region of interest" description="Disordered" evidence="1">
    <location>
        <begin position="302"/>
        <end position="331"/>
    </location>
</feature>
<evidence type="ECO:0000313" key="3">
    <source>
        <dbReference type="EMBL" id="KAJ7351679.1"/>
    </source>
</evidence>
<evidence type="ECO:0000259" key="2">
    <source>
        <dbReference type="PROSITE" id="PS50106"/>
    </source>
</evidence>
<dbReference type="PANTHER" id="PTHR19964">
    <property type="entry name" value="MULTIPLE PDZ DOMAIN PROTEIN"/>
    <property type="match status" value="1"/>
</dbReference>
<feature type="compositionally biased region" description="Basic and acidic residues" evidence="1">
    <location>
        <begin position="303"/>
        <end position="331"/>
    </location>
</feature>
<dbReference type="AlphaFoldDB" id="A0A9X0CJ75"/>
<dbReference type="SUPFAM" id="SSF50156">
    <property type="entry name" value="PDZ domain-like"/>
    <property type="match status" value="2"/>
</dbReference>
<comment type="caution">
    <text evidence="3">The sequence shown here is derived from an EMBL/GenBank/DDBJ whole genome shotgun (WGS) entry which is preliminary data.</text>
</comment>
<dbReference type="InterPro" id="IPR051342">
    <property type="entry name" value="PDZ_scaffold"/>
</dbReference>
<dbReference type="CDD" id="cd00136">
    <property type="entry name" value="PDZ_canonical"/>
    <property type="match status" value="1"/>
</dbReference>
<dbReference type="SMART" id="SM00228">
    <property type="entry name" value="PDZ"/>
    <property type="match status" value="2"/>
</dbReference>